<gene>
    <name evidence="1" type="ordered locus">ELI_0004</name>
</gene>
<evidence type="ECO:0000313" key="1">
    <source>
        <dbReference type="EMBL" id="ADO35029.1"/>
    </source>
</evidence>
<protein>
    <submittedName>
        <fullName evidence="1">Uncharacterized protein</fullName>
    </submittedName>
</protein>
<reference evidence="1 2" key="2">
    <citation type="journal article" date="2011" name="J. Bacteriol.">
        <title>Complete genome sequence of a carbon monoxide-utilizing acetogen, Eubacterium limosum KIST612.</title>
        <authorList>
            <person name="Roh H."/>
            <person name="Ko H.J."/>
            <person name="Kim D."/>
            <person name="Choi D.G."/>
            <person name="Park S."/>
            <person name="Kim S."/>
            <person name="Chang I.S."/>
            <person name="Choi I.G."/>
        </authorList>
    </citation>
    <scope>NUCLEOTIDE SEQUENCE [LARGE SCALE GENOMIC DNA]</scope>
    <source>
        <strain evidence="1 2">KIST612</strain>
    </source>
</reference>
<dbReference type="GeneID" id="68365551"/>
<sequence length="52" mass="5912">MDNSENSERPLKFEVTYSGQGVDKQRHILLRKNGLSTGVKDRILTKKSSEGY</sequence>
<accession>E3GHQ0</accession>
<reference key="1">
    <citation type="submission" date="2010-09" db="EMBL/GenBank/DDBJ databases">
        <authorList>
            <person name="Roh H."/>
            <person name="Ko H.-J."/>
            <person name="Kim D."/>
            <person name="Choi D.G."/>
            <person name="Park S."/>
            <person name="Kim S."/>
            <person name="Kim K.H."/>
            <person name="Chang I.S."/>
            <person name="Choi I.-G."/>
        </authorList>
    </citation>
    <scope>NUCLEOTIDE SEQUENCE</scope>
    <source>
        <strain>KIST612</strain>
    </source>
</reference>
<dbReference type="AlphaFoldDB" id="E3GHQ0"/>
<proteinExistence type="predicted"/>
<name>E3GHQ0_9FIRM</name>
<keyword evidence="2" id="KW-1185">Reference proteome</keyword>
<organism evidence="1 2">
    <name type="scientific">Eubacterium callanderi</name>
    <dbReference type="NCBI Taxonomy" id="53442"/>
    <lineage>
        <taxon>Bacteria</taxon>
        <taxon>Bacillati</taxon>
        <taxon>Bacillota</taxon>
        <taxon>Clostridia</taxon>
        <taxon>Eubacteriales</taxon>
        <taxon>Eubacteriaceae</taxon>
        <taxon>Eubacterium</taxon>
    </lineage>
</organism>
<dbReference type="RefSeq" id="WP_013378364.1">
    <property type="nucleotide sequence ID" value="NC_014624.2"/>
</dbReference>
<dbReference type="Proteomes" id="UP000006873">
    <property type="component" value="Chromosome"/>
</dbReference>
<evidence type="ECO:0000313" key="2">
    <source>
        <dbReference type="Proteomes" id="UP000006873"/>
    </source>
</evidence>
<dbReference type="KEGG" id="elm:ELI_0004"/>
<dbReference type="HOGENOM" id="CLU_3079957_0_0_9"/>
<dbReference type="EMBL" id="CP002273">
    <property type="protein sequence ID" value="ADO35029.1"/>
    <property type="molecule type" value="Genomic_DNA"/>
</dbReference>